<name>A0A383DF88_9ZZZZ</name>
<dbReference type="Gene3D" id="3.40.140.10">
    <property type="entry name" value="Cytidine Deaminase, domain 2"/>
    <property type="match status" value="1"/>
</dbReference>
<protein>
    <recommendedName>
        <fullName evidence="2">JAB domain-containing protein</fullName>
    </recommendedName>
</protein>
<reference evidence="1" key="1">
    <citation type="submission" date="2018-05" db="EMBL/GenBank/DDBJ databases">
        <authorList>
            <person name="Lanie J.A."/>
            <person name="Ng W.-L."/>
            <person name="Kazmierczak K.M."/>
            <person name="Andrzejewski T.M."/>
            <person name="Davidsen T.M."/>
            <person name="Wayne K.J."/>
            <person name="Tettelin H."/>
            <person name="Glass J.I."/>
            <person name="Rusch D."/>
            <person name="Podicherti R."/>
            <person name="Tsui H.-C.T."/>
            <person name="Winkler M.E."/>
        </authorList>
    </citation>
    <scope>NUCLEOTIDE SEQUENCE</scope>
</reference>
<feature type="non-terminal residue" evidence="1">
    <location>
        <position position="89"/>
    </location>
</feature>
<organism evidence="1">
    <name type="scientific">marine metagenome</name>
    <dbReference type="NCBI Taxonomy" id="408172"/>
    <lineage>
        <taxon>unclassified sequences</taxon>
        <taxon>metagenomes</taxon>
        <taxon>ecological metagenomes</taxon>
    </lineage>
</organism>
<proteinExistence type="predicted"/>
<accession>A0A383DF88</accession>
<sequence length="89" mass="9957">MLSYSVSSNVIEIIEKECRRHPDIETGGILMGLTLAGCVTVTHATGPGIIWDSSPHHFSKDRDYAQEVLNILHEYSGVDYLGLWHKHPL</sequence>
<dbReference type="AlphaFoldDB" id="A0A383DF88"/>
<evidence type="ECO:0008006" key="2">
    <source>
        <dbReference type="Google" id="ProtNLM"/>
    </source>
</evidence>
<evidence type="ECO:0000313" key="1">
    <source>
        <dbReference type="EMBL" id="SVE42528.1"/>
    </source>
</evidence>
<dbReference type="EMBL" id="UINC01216408">
    <property type="protein sequence ID" value="SVE42528.1"/>
    <property type="molecule type" value="Genomic_DNA"/>
</dbReference>
<gene>
    <name evidence="1" type="ORF">METZ01_LOCUS495382</name>
</gene>